<dbReference type="Proteomes" id="UP000234341">
    <property type="component" value="Unassembled WGS sequence"/>
</dbReference>
<evidence type="ECO:0000313" key="2">
    <source>
        <dbReference type="Proteomes" id="UP000234341"/>
    </source>
</evidence>
<comment type="caution">
    <text evidence="1">The sequence shown here is derived from an EMBL/GenBank/DDBJ whole genome shotgun (WGS) entry which is preliminary data.</text>
</comment>
<evidence type="ECO:0000313" key="1">
    <source>
        <dbReference type="EMBL" id="PLP96263.1"/>
    </source>
</evidence>
<sequence length="93" mass="10466">MPEGGGGEYLKVFRRVTTGGRKKKFSETLDELGKTLNNIVSPLQRKRRSDSERQSRPLEFFNKQTTDKCGRLMANATGTSVFVMLQKLSVLAQ</sequence>
<organism evidence="1 2">
    <name type="scientific">Cupriavidus pauculus</name>
    <dbReference type="NCBI Taxonomy" id="82633"/>
    <lineage>
        <taxon>Bacteria</taxon>
        <taxon>Pseudomonadati</taxon>
        <taxon>Pseudomonadota</taxon>
        <taxon>Betaproteobacteria</taxon>
        <taxon>Burkholderiales</taxon>
        <taxon>Burkholderiaceae</taxon>
        <taxon>Cupriavidus</taxon>
    </lineage>
</organism>
<proteinExistence type="predicted"/>
<accession>A0A2N5C217</accession>
<dbReference type="RefSeq" id="WP_101685659.1">
    <property type="nucleotide sequence ID" value="NZ_PJRP01000032.1"/>
</dbReference>
<protein>
    <submittedName>
        <fullName evidence="1">Uncharacterized protein</fullName>
    </submittedName>
</protein>
<dbReference type="EMBL" id="PJRP01000032">
    <property type="protein sequence ID" value="PLP96263.1"/>
    <property type="molecule type" value="Genomic_DNA"/>
</dbReference>
<dbReference type="OrthoDB" id="8970801at2"/>
<gene>
    <name evidence="1" type="ORF">CYJ10_33070</name>
</gene>
<dbReference type="AlphaFoldDB" id="A0A2N5C217"/>
<name>A0A2N5C217_9BURK</name>
<reference evidence="1 2" key="1">
    <citation type="submission" date="2017-12" db="EMBL/GenBank/DDBJ databases">
        <title>Genome sequence of the active heterotrophic nitrifier-denitrifier, Cupriavidus pauculus UM1.</title>
        <authorList>
            <person name="Putonti C."/>
            <person name="Castignetti D."/>
        </authorList>
    </citation>
    <scope>NUCLEOTIDE SEQUENCE [LARGE SCALE GENOMIC DNA]</scope>
    <source>
        <strain evidence="1 2">UM1</strain>
    </source>
</reference>